<keyword evidence="1" id="KW-0732">Signal</keyword>
<comment type="caution">
    <text evidence="2">The sequence shown here is derived from an EMBL/GenBank/DDBJ whole genome shotgun (WGS) entry which is preliminary data.</text>
</comment>
<protein>
    <submittedName>
        <fullName evidence="2">Uncharacterized protein</fullName>
    </submittedName>
</protein>
<dbReference type="EMBL" id="JAPCWZ010000005">
    <property type="protein sequence ID" value="KAK8861933.1"/>
    <property type="molecule type" value="Genomic_DNA"/>
</dbReference>
<keyword evidence="3" id="KW-1185">Reference proteome</keyword>
<evidence type="ECO:0000313" key="2">
    <source>
        <dbReference type="EMBL" id="KAK8861933.1"/>
    </source>
</evidence>
<feature type="signal peptide" evidence="1">
    <location>
        <begin position="1"/>
        <end position="18"/>
    </location>
</feature>
<evidence type="ECO:0000313" key="3">
    <source>
        <dbReference type="Proteomes" id="UP001390339"/>
    </source>
</evidence>
<evidence type="ECO:0000256" key="1">
    <source>
        <dbReference type="SAM" id="SignalP"/>
    </source>
</evidence>
<accession>A0ABR2IE85</accession>
<reference evidence="2 3" key="1">
    <citation type="journal article" date="2024" name="IMA Fungus">
        <title>Apiospora arundinis, a panoply of carbohydrate-active enzymes and secondary metabolites.</title>
        <authorList>
            <person name="Sorensen T."/>
            <person name="Petersen C."/>
            <person name="Muurmann A.T."/>
            <person name="Christiansen J.V."/>
            <person name="Brundto M.L."/>
            <person name="Overgaard C.K."/>
            <person name="Boysen A.T."/>
            <person name="Wollenberg R.D."/>
            <person name="Larsen T.O."/>
            <person name="Sorensen J.L."/>
            <person name="Nielsen K.L."/>
            <person name="Sondergaard T.E."/>
        </authorList>
    </citation>
    <scope>NUCLEOTIDE SEQUENCE [LARGE SCALE GENOMIC DNA]</scope>
    <source>
        <strain evidence="2 3">AAU 773</strain>
    </source>
</reference>
<gene>
    <name evidence="2" type="ORF">PGQ11_008168</name>
</gene>
<organism evidence="2 3">
    <name type="scientific">Apiospora arundinis</name>
    <dbReference type="NCBI Taxonomy" id="335852"/>
    <lineage>
        <taxon>Eukaryota</taxon>
        <taxon>Fungi</taxon>
        <taxon>Dikarya</taxon>
        <taxon>Ascomycota</taxon>
        <taxon>Pezizomycotina</taxon>
        <taxon>Sordariomycetes</taxon>
        <taxon>Xylariomycetidae</taxon>
        <taxon>Amphisphaeriales</taxon>
        <taxon>Apiosporaceae</taxon>
        <taxon>Apiospora</taxon>
    </lineage>
</organism>
<sequence length="113" mass="12463">MQFSTLAVFVVSVGLVAAQKDHSQPKPVVIGNGQPDDKCFTKPYIPIYLKKCHKIDNLKAVNIYQDGLTCYGTKTAGCLDAGKPLNVDKGCHKFSDFPDAKEIKAFKCLKRKD</sequence>
<feature type="chain" id="PRO_5045398248" evidence="1">
    <location>
        <begin position="19"/>
        <end position="113"/>
    </location>
</feature>
<proteinExistence type="predicted"/>
<dbReference type="Proteomes" id="UP001390339">
    <property type="component" value="Unassembled WGS sequence"/>
</dbReference>
<name>A0ABR2IE85_9PEZI</name>